<dbReference type="Gene3D" id="1.10.290.10">
    <property type="entry name" value="Topoisomerase I, domain 4"/>
    <property type="match status" value="1"/>
</dbReference>
<dbReference type="InterPro" id="IPR023405">
    <property type="entry name" value="Topo_IA_core_domain"/>
</dbReference>
<dbReference type="PROSITE" id="PS00396">
    <property type="entry name" value="TOPO_IA_1"/>
    <property type="match status" value="1"/>
</dbReference>
<dbReference type="GeneID" id="6994516"/>
<dbReference type="InterPro" id="IPR000380">
    <property type="entry name" value="Topo_IA"/>
</dbReference>
<dbReference type="InterPro" id="IPR003602">
    <property type="entry name" value="Topo_IA_DNA-bd_dom"/>
</dbReference>
<accession>B6A9W0</accession>
<dbReference type="InterPro" id="IPR003601">
    <property type="entry name" value="Topo_IA_2"/>
</dbReference>
<reference evidence="10" key="1">
    <citation type="submission" date="2008-06" db="EMBL/GenBank/DDBJ databases">
        <authorList>
            <person name="Lorenzi H."/>
            <person name="Inman J."/>
            <person name="Miller J."/>
            <person name="Schobel S."/>
            <person name="Amedeo P."/>
            <person name="Caler E.V."/>
            <person name="da Silva J."/>
        </authorList>
    </citation>
    <scope>NUCLEOTIDE SEQUENCE [LARGE SCALE GENOMIC DNA]</scope>
    <source>
        <strain evidence="10">RN66</strain>
    </source>
</reference>
<evidence type="ECO:0000256" key="3">
    <source>
        <dbReference type="ARBA" id="ARBA00012891"/>
    </source>
</evidence>
<dbReference type="OMA" id="MELAMGD"/>
<dbReference type="SMART" id="SM00437">
    <property type="entry name" value="TOP1Ac"/>
    <property type="match status" value="1"/>
</dbReference>
<dbReference type="Gene3D" id="2.70.20.10">
    <property type="entry name" value="Topoisomerase I, domain 3"/>
    <property type="match status" value="1"/>
</dbReference>
<dbReference type="GO" id="GO:0006281">
    <property type="term" value="P:DNA repair"/>
    <property type="evidence" value="ECO:0007669"/>
    <property type="project" value="TreeGrafter"/>
</dbReference>
<comment type="function">
    <text evidence="7">Introduces a single-strand break via transesterification at a target site in duplex DNA. Releases the supercoiling and torsional tension of DNA introduced during the DNA replication and transcription by transiently cleaving and rejoining one strand of the DNA duplex. The scissile phosphodiester is attacked by the catalytic tyrosine of the enzyme, resulting in the formation of a DNA-(5'-phosphotyrosyl)-enzyme intermediate and the expulsion of a 3'-OH DNA strand.</text>
</comment>
<comment type="catalytic activity">
    <reaction evidence="1 7">
        <text>ATP-independent breakage of single-stranded DNA, followed by passage and rejoining.</text>
        <dbReference type="EC" id="5.6.2.1"/>
    </reaction>
</comment>
<evidence type="ECO:0000256" key="5">
    <source>
        <dbReference type="ARBA" id="ARBA00023125"/>
    </source>
</evidence>
<dbReference type="OrthoDB" id="430051at2759"/>
<dbReference type="SMART" id="SM00493">
    <property type="entry name" value="TOPRIM"/>
    <property type="match status" value="1"/>
</dbReference>
<dbReference type="InterPro" id="IPR013497">
    <property type="entry name" value="Topo_IA_cen"/>
</dbReference>
<feature type="domain" description="Topo IA-type catalytic" evidence="9">
    <location>
        <begin position="220"/>
        <end position="677"/>
    </location>
</feature>
<dbReference type="CDD" id="cd00186">
    <property type="entry name" value="TOP1Ac"/>
    <property type="match status" value="1"/>
</dbReference>
<dbReference type="InterPro" id="IPR013825">
    <property type="entry name" value="Topo_IA_cen_sub2"/>
</dbReference>
<dbReference type="STRING" id="441375.B6A9W0"/>
<evidence type="ECO:0000313" key="11">
    <source>
        <dbReference type="Proteomes" id="UP000001460"/>
    </source>
</evidence>
<evidence type="ECO:0000259" key="8">
    <source>
        <dbReference type="PROSITE" id="PS50880"/>
    </source>
</evidence>
<dbReference type="Pfam" id="PF01131">
    <property type="entry name" value="Topoisom_bac"/>
    <property type="match status" value="1"/>
</dbReference>
<dbReference type="GO" id="GO:0006265">
    <property type="term" value="P:DNA topological change"/>
    <property type="evidence" value="ECO:0007669"/>
    <property type="project" value="InterPro"/>
</dbReference>
<dbReference type="SUPFAM" id="SSF56712">
    <property type="entry name" value="Prokaryotic type I DNA topoisomerase"/>
    <property type="match status" value="1"/>
</dbReference>
<feature type="domain" description="Toprim" evidence="8">
    <location>
        <begin position="54"/>
        <end position="202"/>
    </location>
</feature>
<dbReference type="GO" id="GO:0003677">
    <property type="term" value="F:DNA binding"/>
    <property type="evidence" value="ECO:0007669"/>
    <property type="project" value="UniProtKB-KW"/>
</dbReference>
<dbReference type="FunFam" id="1.10.290.10:FF:000001">
    <property type="entry name" value="DNA topoisomerase"/>
    <property type="match status" value="1"/>
</dbReference>
<keyword evidence="6 7" id="KW-0413">Isomerase</keyword>
<proteinExistence type="inferred from homology"/>
<dbReference type="PROSITE" id="PS50880">
    <property type="entry name" value="TOPRIM"/>
    <property type="match status" value="1"/>
</dbReference>
<dbReference type="AlphaFoldDB" id="B6A9W0"/>
<dbReference type="Gene3D" id="1.10.460.10">
    <property type="entry name" value="Topoisomerase I, domain 2"/>
    <property type="match status" value="1"/>
</dbReference>
<organism evidence="10 11">
    <name type="scientific">Cryptosporidium muris (strain RN66)</name>
    <dbReference type="NCBI Taxonomy" id="441375"/>
    <lineage>
        <taxon>Eukaryota</taxon>
        <taxon>Sar</taxon>
        <taxon>Alveolata</taxon>
        <taxon>Apicomplexa</taxon>
        <taxon>Conoidasida</taxon>
        <taxon>Coccidia</taxon>
        <taxon>Eucoccidiorida</taxon>
        <taxon>Eimeriorina</taxon>
        <taxon>Cryptosporidiidae</taxon>
        <taxon>Cryptosporidium</taxon>
    </lineage>
</organism>
<evidence type="ECO:0000259" key="9">
    <source>
        <dbReference type="PROSITE" id="PS52039"/>
    </source>
</evidence>
<dbReference type="GO" id="GO:0003917">
    <property type="term" value="F:DNA topoisomerase type I (single strand cut, ATP-independent) activity"/>
    <property type="evidence" value="ECO:0007669"/>
    <property type="project" value="UniProtKB-EC"/>
</dbReference>
<dbReference type="Gene3D" id="3.40.50.140">
    <property type="match status" value="1"/>
</dbReference>
<keyword evidence="5 7" id="KW-0238">DNA-binding</keyword>
<dbReference type="PANTHER" id="PTHR11390:SF21">
    <property type="entry name" value="DNA TOPOISOMERASE 3-ALPHA"/>
    <property type="match status" value="1"/>
</dbReference>
<protein>
    <recommendedName>
        <fullName evidence="3 7">DNA topoisomerase</fullName>
        <ecNumber evidence="3 7">5.6.2.1</ecNumber>
    </recommendedName>
</protein>
<dbReference type="PRINTS" id="PR00417">
    <property type="entry name" value="PRTPISMRASEI"/>
</dbReference>
<dbReference type="GO" id="GO:0005634">
    <property type="term" value="C:nucleus"/>
    <property type="evidence" value="ECO:0007669"/>
    <property type="project" value="TreeGrafter"/>
</dbReference>
<dbReference type="VEuPathDB" id="CryptoDB:CMU_040700"/>
<keyword evidence="4 7" id="KW-0799">Topoisomerase</keyword>
<dbReference type="InterPro" id="IPR013824">
    <property type="entry name" value="Topo_IA_cen_sub1"/>
</dbReference>
<dbReference type="PANTHER" id="PTHR11390">
    <property type="entry name" value="PROKARYOTIC DNA TOPOISOMERASE"/>
    <property type="match status" value="1"/>
</dbReference>
<dbReference type="RefSeq" id="XP_002139350.1">
    <property type="nucleotide sequence ID" value="XM_002139314.1"/>
</dbReference>
<dbReference type="InterPro" id="IPR013826">
    <property type="entry name" value="Topo_IA_cen_sub3"/>
</dbReference>
<evidence type="ECO:0000256" key="2">
    <source>
        <dbReference type="ARBA" id="ARBA00009446"/>
    </source>
</evidence>
<evidence type="ECO:0000256" key="1">
    <source>
        <dbReference type="ARBA" id="ARBA00000213"/>
    </source>
</evidence>
<comment type="similarity">
    <text evidence="2 7">Belongs to the type IA topoisomerase family.</text>
</comment>
<dbReference type="eggNOG" id="KOG1956">
    <property type="taxonomic scope" value="Eukaryota"/>
</dbReference>
<evidence type="ECO:0000313" key="10">
    <source>
        <dbReference type="EMBL" id="EEA05001.1"/>
    </source>
</evidence>
<dbReference type="GO" id="GO:0006310">
    <property type="term" value="P:DNA recombination"/>
    <property type="evidence" value="ECO:0007669"/>
    <property type="project" value="TreeGrafter"/>
</dbReference>
<dbReference type="InterPro" id="IPR034144">
    <property type="entry name" value="TOPRIM_TopoIII"/>
</dbReference>
<dbReference type="EMBL" id="DS989726">
    <property type="protein sequence ID" value="EEA05001.1"/>
    <property type="molecule type" value="Genomic_DNA"/>
</dbReference>
<dbReference type="Pfam" id="PF01751">
    <property type="entry name" value="Toprim"/>
    <property type="match status" value="1"/>
</dbReference>
<dbReference type="PROSITE" id="PS52039">
    <property type="entry name" value="TOPO_IA_2"/>
    <property type="match status" value="1"/>
</dbReference>
<evidence type="ECO:0000256" key="4">
    <source>
        <dbReference type="ARBA" id="ARBA00023029"/>
    </source>
</evidence>
<evidence type="ECO:0000256" key="6">
    <source>
        <dbReference type="ARBA" id="ARBA00023235"/>
    </source>
</evidence>
<gene>
    <name evidence="10" type="ORF">CMU_040700</name>
</gene>
<dbReference type="InterPro" id="IPR023406">
    <property type="entry name" value="Topo_IA_AS"/>
</dbReference>
<evidence type="ECO:0000256" key="7">
    <source>
        <dbReference type="RuleBase" id="RU362092"/>
    </source>
</evidence>
<dbReference type="SMART" id="SM00436">
    <property type="entry name" value="TOP1Bc"/>
    <property type="match status" value="1"/>
</dbReference>
<name>B6A9W0_CRYMR</name>
<dbReference type="CDD" id="cd03362">
    <property type="entry name" value="TOPRIM_TopoIA_TopoIII"/>
    <property type="match status" value="1"/>
</dbReference>
<dbReference type="FunFam" id="3.40.50.140:FF:000003">
    <property type="entry name" value="DNA topoisomerase"/>
    <property type="match status" value="1"/>
</dbReference>
<sequence>MRGYYASSHAKNANKIRVSRKRSVEGCHSNQLYENRQEQQSLSVDEHISRDKHIVLCIAEKHSVAKEIAWCLCPQNQNPNYLNSKSKTNPVLSFPYYFEGSKCNMIVTSVRGHIKQLKFDPRFSSWETVDPIVLLNLSTPLIKVVSEDCNDIAQNLKHYSKLASTLILWLDCDREGENIAFEVISVCLDANPKLKILRARFSALTKSDIEGAMNNLVAPNRAMSDAVEARQEIDLRIGSSFTRFLTLRYQKLFPIPESTLSYGPCQFPTLGFVVDRYRKIVSFKSEPFWQISVTLSFHSEDGSLKDKLIKFDWIRDRIFDHLAALVIYEFCLEDPIATVVSVHGKQVRNYKPLPMNTVEMTKIASIKLNIPPITTMNIAENLYQKGYISYPRTETNSFPESMDLKVIIREQINHQTWGRYASLLISNDKYCNPRCGNSSDESHPPIHPVKCLDQNEATSAEEWKLYELITRHFLAVCSDDAIGQESVVILDIAGEQFKAKGLVVLEENWLDIYKPYERWCGNVLPEFNQGDKLTPYSIFLSQSKTEPPHLITEAELIDLMDKNGIGTDATMHEHIEKIQTRQYVIKNPRSQLIPTSLGYALALGFEEISKEANKIEQRDGLLLASDSSRNSICKFDKNLIRPNLRSAMEFSMKEISGGILNRSTVVAEILDSMKYIYQTMVHSIRFLDNSFKLYFPRWDSDLVFKNGTIRIKSFSICGGCDLYMDLIEVLKNNVSLPALPINNESIKADTISLSRSFLMLVCNQKNSSLCSSPLQLPNNKGLQPIDFRCPYCKYQVIKLENILTKKKHFICPFCFNNPPREYSCVELRCFMCSHPTCSLNKSW</sequence>
<dbReference type="EC" id="5.6.2.1" evidence="3 7"/>
<dbReference type="InterPro" id="IPR006171">
    <property type="entry name" value="TOPRIM_dom"/>
</dbReference>
<dbReference type="Proteomes" id="UP000001460">
    <property type="component" value="Unassembled WGS sequence"/>
</dbReference>
<keyword evidence="11" id="KW-1185">Reference proteome</keyword>
<dbReference type="GO" id="GO:0031422">
    <property type="term" value="C:RecQ family helicase-topoisomerase III complex"/>
    <property type="evidence" value="ECO:0007669"/>
    <property type="project" value="TreeGrafter"/>
</dbReference>